<keyword evidence="2" id="KW-1185">Reference proteome</keyword>
<reference evidence="1" key="1">
    <citation type="submission" date="2022-08" db="UniProtKB">
        <authorList>
            <consortium name="EnsemblMetazoa"/>
        </authorList>
    </citation>
    <scope>IDENTIFICATION</scope>
    <source>
        <strain evidence="1">Israel</strain>
    </source>
</reference>
<dbReference type="Proteomes" id="UP000092462">
    <property type="component" value="Unassembled WGS sequence"/>
</dbReference>
<protein>
    <submittedName>
        <fullName evidence="1">Uncharacterized protein</fullName>
    </submittedName>
</protein>
<dbReference type="EMBL" id="AJVK01016847">
    <property type="status" value="NOT_ANNOTATED_CDS"/>
    <property type="molecule type" value="Genomic_DNA"/>
</dbReference>
<organism evidence="1 2">
    <name type="scientific">Phlebotomus papatasi</name>
    <name type="common">Sandfly</name>
    <dbReference type="NCBI Taxonomy" id="29031"/>
    <lineage>
        <taxon>Eukaryota</taxon>
        <taxon>Metazoa</taxon>
        <taxon>Ecdysozoa</taxon>
        <taxon>Arthropoda</taxon>
        <taxon>Hexapoda</taxon>
        <taxon>Insecta</taxon>
        <taxon>Pterygota</taxon>
        <taxon>Neoptera</taxon>
        <taxon>Endopterygota</taxon>
        <taxon>Diptera</taxon>
        <taxon>Nematocera</taxon>
        <taxon>Psychodoidea</taxon>
        <taxon>Psychodidae</taxon>
        <taxon>Phlebotomus</taxon>
        <taxon>Phlebotomus</taxon>
    </lineage>
</organism>
<dbReference type="VEuPathDB" id="VectorBase:PPAI009590"/>
<sequence length="188" mass="20712">MLHSPCLETPPEPLNTLLWAFVLTTWTMKKPREKEVHTHSRGHEVSLDTAISDRLPEIELIQRVAGICPGNRLRVVQSYDSGCCSPSPISSPCPSIGSSTSLYANHTTSVTNPSELYENTSVARLQKHGKRRSWHIMPNKVSADKPLAALNPQYALISGSECKSKSVDLLCLMRCLLAKSQSLDAQFA</sequence>
<dbReference type="VEuPathDB" id="VectorBase:PPAPM1_006922"/>
<dbReference type="EnsemblMetazoa" id="PPAI009590-RA">
    <property type="protein sequence ID" value="PPAI009590-PA"/>
    <property type="gene ID" value="PPAI009590"/>
</dbReference>
<evidence type="ECO:0000313" key="1">
    <source>
        <dbReference type="EnsemblMetazoa" id="PPAI009590-PA"/>
    </source>
</evidence>
<accession>A0A1B0DMJ8</accession>
<name>A0A1B0DMJ8_PHLPP</name>
<evidence type="ECO:0000313" key="2">
    <source>
        <dbReference type="Proteomes" id="UP000092462"/>
    </source>
</evidence>
<dbReference type="EMBL" id="AJVK01016848">
    <property type="status" value="NOT_ANNOTATED_CDS"/>
    <property type="molecule type" value="Genomic_DNA"/>
</dbReference>
<proteinExistence type="predicted"/>
<dbReference type="AlphaFoldDB" id="A0A1B0DMJ8"/>